<gene>
    <name evidence="2" type="ORF">FKY71_11820</name>
</gene>
<dbReference type="AlphaFoldDB" id="A0A540VPZ3"/>
<feature type="coiled-coil region" evidence="1">
    <location>
        <begin position="3"/>
        <end position="54"/>
    </location>
</feature>
<proteinExistence type="predicted"/>
<organism evidence="2 3">
    <name type="scientific">Spiribacter salinus</name>
    <dbReference type="NCBI Taxonomy" id="1335746"/>
    <lineage>
        <taxon>Bacteria</taxon>
        <taxon>Pseudomonadati</taxon>
        <taxon>Pseudomonadota</taxon>
        <taxon>Gammaproteobacteria</taxon>
        <taxon>Chromatiales</taxon>
        <taxon>Ectothiorhodospiraceae</taxon>
        <taxon>Spiribacter</taxon>
    </lineage>
</organism>
<evidence type="ECO:0000256" key="1">
    <source>
        <dbReference type="SAM" id="Coils"/>
    </source>
</evidence>
<protein>
    <submittedName>
        <fullName evidence="2">Uncharacterized protein</fullName>
    </submittedName>
</protein>
<evidence type="ECO:0000313" key="2">
    <source>
        <dbReference type="EMBL" id="TQE98825.1"/>
    </source>
</evidence>
<comment type="caution">
    <text evidence="2">The sequence shown here is derived from an EMBL/GenBank/DDBJ whole genome shotgun (WGS) entry which is preliminary data.</text>
</comment>
<sequence>MGLKKLAEKVAEYNDRLAQGKVEKIKPDHVRKVRKKLQKKTADLEAEMASTGNEDKKVRLKRKLAIAREHIQRAEWLLDKVK</sequence>
<name>A0A540VPZ3_9GAMM</name>
<dbReference type="Proteomes" id="UP000315400">
    <property type="component" value="Unassembled WGS sequence"/>
</dbReference>
<dbReference type="EMBL" id="VIFK01000130">
    <property type="protein sequence ID" value="TQE98825.1"/>
    <property type="molecule type" value="Genomic_DNA"/>
</dbReference>
<evidence type="ECO:0000313" key="3">
    <source>
        <dbReference type="Proteomes" id="UP000315400"/>
    </source>
</evidence>
<keyword evidence="1" id="KW-0175">Coiled coil</keyword>
<accession>A0A540VPZ3</accession>
<reference evidence="2 3" key="1">
    <citation type="submission" date="2019-06" db="EMBL/GenBank/DDBJ databases">
        <title>Metagenome assembled Genome of Spiribacter salinus SL48-SHIP from the microbial mat of Salt Lake 48 (Novosibirsk region, Russia).</title>
        <authorList>
            <person name="Shipova A."/>
            <person name="Rozanov A.S."/>
            <person name="Bryanskaya A.V."/>
            <person name="Peltek S.E."/>
        </authorList>
    </citation>
    <scope>NUCLEOTIDE SEQUENCE [LARGE SCALE GENOMIC DNA]</scope>
    <source>
        <strain evidence="2">SL48-SHIP-2</strain>
    </source>
</reference>